<feature type="compositionally biased region" description="Polar residues" evidence="2">
    <location>
        <begin position="153"/>
        <end position="165"/>
    </location>
</feature>
<dbReference type="Proteomes" id="UP000282438">
    <property type="component" value="Chromosome"/>
</dbReference>
<keyword evidence="1" id="KW-0175">Coiled coil</keyword>
<keyword evidence="6" id="KW-1185">Reference proteome</keyword>
<feature type="coiled-coil region" evidence="1">
    <location>
        <begin position="209"/>
        <end position="236"/>
    </location>
</feature>
<dbReference type="Pfam" id="PF25800">
    <property type="entry name" value="FimV_N"/>
    <property type="match status" value="1"/>
</dbReference>
<name>A0A3S8ZUW2_9NEIS</name>
<feature type="region of interest" description="Disordered" evidence="2">
    <location>
        <begin position="242"/>
        <end position="284"/>
    </location>
</feature>
<keyword evidence="3" id="KW-0812">Transmembrane</keyword>
<dbReference type="OrthoDB" id="8589184at2"/>
<sequence>MLCLTLAISEPAAALTLGELTVQSAVGQRFRGKVSYQLSPTDDPAEECSKLSIIAPNDELPGLGPASLRLQSKERGGEILIQSANIVFEPITSFNIKMECKGQQLQRSYTVFLDPAPLTPPTVAEEPPPSAARPTENIAPSRPQRTAKPLKTSKATESQTTTARNHSSKPAEIAQPLPAGNGQLRIESELSFKNQPPAVLSPEELKIKIETIQSLQEQLQSEMIRLQQSMLQLQALNDSAGPVSASNISPEPTPAPSASLNISKIAPPKPSKAPVVEPIPPKRVKTEDSTGWWMAAVLALLAVAAGAGLWLRRHQRNTWDTDAESSISNIQRTGQKIIKPANAMEEHSLFRHSQLFYGGIEVQEEEDGSATLERAQLLVAQGETDQAIELLYQTIDENEADNEPWLLLFRVLRQQGMKTEYAQLARRFHDLGADADDWALVRNIGHRLDPENPLYSTHETDIEISIEPAAEQETAEAASPSEAMPQTIEPVAAEPLSDQDALLMEFLSPVEEERTVQRTDARSAPQVISLDLPPLEFSLPETNNSALDISLLSDEETIEASMPLEHAEEVEMSVPFEKITPIPSELLLSFEKTEHINIEPSIDFEIAEPVEIESPLSHEEAQAIEEIDLVELEIDQLPPPAHFEPRKH</sequence>
<gene>
    <name evidence="5" type="ORF">EJO50_12825</name>
</gene>
<feature type="transmembrane region" description="Helical" evidence="3">
    <location>
        <begin position="291"/>
        <end position="311"/>
    </location>
</feature>
<evidence type="ECO:0000256" key="3">
    <source>
        <dbReference type="SAM" id="Phobius"/>
    </source>
</evidence>
<keyword evidence="3" id="KW-1133">Transmembrane helix</keyword>
<keyword evidence="3" id="KW-0472">Membrane</keyword>
<feature type="compositionally biased region" description="Polar residues" evidence="2">
    <location>
        <begin position="244"/>
        <end position="261"/>
    </location>
</feature>
<feature type="compositionally biased region" description="Pro residues" evidence="2">
    <location>
        <begin position="267"/>
        <end position="281"/>
    </location>
</feature>
<evidence type="ECO:0000259" key="4">
    <source>
        <dbReference type="Pfam" id="PF25800"/>
    </source>
</evidence>
<evidence type="ECO:0000256" key="2">
    <source>
        <dbReference type="SAM" id="MobiDB-lite"/>
    </source>
</evidence>
<dbReference type="AlphaFoldDB" id="A0A3S8ZUW2"/>
<feature type="domain" description="FimV N-terminal" evidence="4">
    <location>
        <begin position="15"/>
        <end position="115"/>
    </location>
</feature>
<evidence type="ECO:0000313" key="6">
    <source>
        <dbReference type="Proteomes" id="UP000282438"/>
    </source>
</evidence>
<protein>
    <recommendedName>
        <fullName evidence="4">FimV N-terminal domain-containing protein</fullName>
    </recommendedName>
</protein>
<dbReference type="RefSeq" id="WP_125974758.1">
    <property type="nucleotide sequence ID" value="NZ_CP034433.1"/>
</dbReference>
<feature type="region of interest" description="Disordered" evidence="2">
    <location>
        <begin position="118"/>
        <end position="178"/>
    </location>
</feature>
<dbReference type="EMBL" id="CP034433">
    <property type="protein sequence ID" value="AZN37290.1"/>
    <property type="molecule type" value="Genomic_DNA"/>
</dbReference>
<reference evidence="5 6" key="1">
    <citation type="submission" date="2018-12" db="EMBL/GenBank/DDBJ databases">
        <title>Complete genome sequence of Iodobacter sp. H11R3.</title>
        <authorList>
            <person name="Bae J.-W."/>
        </authorList>
    </citation>
    <scope>NUCLEOTIDE SEQUENCE [LARGE SCALE GENOMIC DNA]</scope>
    <source>
        <strain evidence="5 6">H11R3</strain>
    </source>
</reference>
<organism evidence="5 6">
    <name type="scientific">Iodobacter ciconiae</name>
    <dbReference type="NCBI Taxonomy" id="2496266"/>
    <lineage>
        <taxon>Bacteria</taxon>
        <taxon>Pseudomonadati</taxon>
        <taxon>Pseudomonadota</taxon>
        <taxon>Betaproteobacteria</taxon>
        <taxon>Neisseriales</taxon>
        <taxon>Chitinibacteraceae</taxon>
        <taxon>Iodobacter</taxon>
    </lineage>
</organism>
<dbReference type="InterPro" id="IPR057840">
    <property type="entry name" value="FimV_N"/>
</dbReference>
<accession>A0A3S8ZUW2</accession>
<evidence type="ECO:0000256" key="1">
    <source>
        <dbReference type="SAM" id="Coils"/>
    </source>
</evidence>
<evidence type="ECO:0000313" key="5">
    <source>
        <dbReference type="EMBL" id="AZN37290.1"/>
    </source>
</evidence>
<dbReference type="KEGG" id="iod:EJO50_12825"/>
<proteinExistence type="predicted"/>